<accession>H5SFJ3</accession>
<evidence type="ECO:0000259" key="1">
    <source>
        <dbReference type="Pfam" id="PF01261"/>
    </source>
</evidence>
<evidence type="ECO:0000313" key="2">
    <source>
        <dbReference type="EMBL" id="BAL54929.1"/>
    </source>
</evidence>
<dbReference type="Pfam" id="PF01261">
    <property type="entry name" value="AP_endonuc_2"/>
    <property type="match status" value="1"/>
</dbReference>
<dbReference type="PANTHER" id="PTHR12110">
    <property type="entry name" value="HYDROXYPYRUVATE ISOMERASE"/>
    <property type="match status" value="1"/>
</dbReference>
<organism evidence="2">
    <name type="scientific">uncultured Acidobacteriota bacterium</name>
    <dbReference type="NCBI Taxonomy" id="171953"/>
    <lineage>
        <taxon>Bacteria</taxon>
        <taxon>Pseudomonadati</taxon>
        <taxon>Acidobacteriota</taxon>
        <taxon>environmental samples</taxon>
    </lineage>
</organism>
<keyword evidence="2" id="KW-0413">Isomerase</keyword>
<dbReference type="SUPFAM" id="SSF51658">
    <property type="entry name" value="Xylose isomerase-like"/>
    <property type="match status" value="1"/>
</dbReference>
<dbReference type="InterPro" id="IPR013022">
    <property type="entry name" value="Xyl_isomerase-like_TIM-brl"/>
</dbReference>
<reference evidence="2" key="1">
    <citation type="journal article" date="2005" name="Environ. Microbiol.">
        <title>Genetic and functional properties of uncultivated thermophilic crenarchaeotes from a subsurface gold mine as revealed by analysis of genome fragments.</title>
        <authorList>
            <person name="Nunoura T."/>
            <person name="Hirayama H."/>
            <person name="Takami H."/>
            <person name="Oida H."/>
            <person name="Nishi S."/>
            <person name="Shimamura S."/>
            <person name="Suzuki Y."/>
            <person name="Inagaki F."/>
            <person name="Takai K."/>
            <person name="Nealson K.H."/>
            <person name="Horikoshi K."/>
        </authorList>
    </citation>
    <scope>NUCLEOTIDE SEQUENCE</scope>
</reference>
<name>H5SFJ3_9BACT</name>
<dbReference type="PANTHER" id="PTHR12110:SF41">
    <property type="entry name" value="INOSOSE DEHYDRATASE"/>
    <property type="match status" value="1"/>
</dbReference>
<protein>
    <submittedName>
        <fullName evidence="2">Xylose isomerase domain-containing protein</fullName>
    </submittedName>
</protein>
<gene>
    <name evidence="2" type="ORF">HGMM_F22A10C05</name>
</gene>
<sequence length="301" mass="33331">MKIATAPVSWGICEVEGLGARRPYSEVLDEMRLAGYEGTELGPYGYLPTDPTLLREELSRRQLELVTAFVPIPLSEPERFEHGLRDVLRVADVLQALGATLIVLADTLTPRRLTIAGRVTPTDELTEAQWGEAVTFLHEVARACRARGLLAAFHHHAGTFIETPREVARLLAMTDPELIGLCLDTGHYVYGGGDPVEAVRAYGPRIWHVHAKDVRADVLERVRREPLTFAEAVREGLFCPLGDGVVNFPALIRELSAWGYQGWIVVEQDVDLGQSEVAPLRDAARSRAYLRHVLQTLGLTD</sequence>
<dbReference type="GO" id="GO:0016853">
    <property type="term" value="F:isomerase activity"/>
    <property type="evidence" value="ECO:0007669"/>
    <property type="project" value="UniProtKB-KW"/>
</dbReference>
<dbReference type="InterPro" id="IPR036237">
    <property type="entry name" value="Xyl_isomerase-like_sf"/>
</dbReference>
<proteinExistence type="predicted"/>
<reference evidence="2" key="2">
    <citation type="journal article" date="2012" name="PLoS ONE">
        <title>A Deeply Branching Thermophilic Bacterium with an Ancient Acetyl-CoA Pathway Dominates a Subsurface Ecosystem.</title>
        <authorList>
            <person name="Takami H."/>
            <person name="Noguchi H."/>
            <person name="Takaki Y."/>
            <person name="Uchiyama I."/>
            <person name="Toyoda A."/>
            <person name="Nishi S."/>
            <person name="Chee G.-J."/>
            <person name="Arai W."/>
            <person name="Nunoura T."/>
            <person name="Itoh T."/>
            <person name="Hattori M."/>
            <person name="Takai K."/>
        </authorList>
    </citation>
    <scope>NUCLEOTIDE SEQUENCE</scope>
</reference>
<dbReference type="AlphaFoldDB" id="H5SFJ3"/>
<dbReference type="EMBL" id="AP011704">
    <property type="protein sequence ID" value="BAL54929.1"/>
    <property type="molecule type" value="Genomic_DNA"/>
</dbReference>
<dbReference type="InterPro" id="IPR050312">
    <property type="entry name" value="IolE/XylAMocC-like"/>
</dbReference>
<dbReference type="Gene3D" id="3.20.20.150">
    <property type="entry name" value="Divalent-metal-dependent TIM barrel enzymes"/>
    <property type="match status" value="1"/>
</dbReference>
<feature type="domain" description="Xylose isomerase-like TIM barrel" evidence="1">
    <location>
        <begin position="30"/>
        <end position="284"/>
    </location>
</feature>